<name>A0AAV6UH48_9ARAC</name>
<feature type="region of interest" description="Disordered" evidence="1">
    <location>
        <begin position="22"/>
        <end position="109"/>
    </location>
</feature>
<dbReference type="EMBL" id="JAFNEN010000419">
    <property type="protein sequence ID" value="KAG8183389.1"/>
    <property type="molecule type" value="Genomic_DNA"/>
</dbReference>
<sequence length="221" mass="24113">MRSPRRFCLLRKTGKSIMSAPNIYNISLPDDDPAPKDKGAVSPRVGVVTRRQAKPRTPQYSSTPTLSASSSTSGINSISRSTDSDPTASPATRRRLRSRRAKATSRTVNYDNYEDRAYASLATSPQEAEDSEDTQSEQTPLMEGGSVDIPMSDDTEDDDRSSREGFDVLVKILASIGLGTVCIAVFLMAQSYWYSDVPQIPLGFASNTTEVIDTDANMDID</sequence>
<accession>A0AAV6UH48</accession>
<organism evidence="3 4">
    <name type="scientific">Oedothorax gibbosus</name>
    <dbReference type="NCBI Taxonomy" id="931172"/>
    <lineage>
        <taxon>Eukaryota</taxon>
        <taxon>Metazoa</taxon>
        <taxon>Ecdysozoa</taxon>
        <taxon>Arthropoda</taxon>
        <taxon>Chelicerata</taxon>
        <taxon>Arachnida</taxon>
        <taxon>Araneae</taxon>
        <taxon>Araneomorphae</taxon>
        <taxon>Entelegynae</taxon>
        <taxon>Araneoidea</taxon>
        <taxon>Linyphiidae</taxon>
        <taxon>Erigoninae</taxon>
        <taxon>Oedothorax</taxon>
    </lineage>
</organism>
<keyword evidence="2" id="KW-1133">Transmembrane helix</keyword>
<feature type="region of interest" description="Disordered" evidence="1">
    <location>
        <begin position="121"/>
        <end position="161"/>
    </location>
</feature>
<evidence type="ECO:0000256" key="1">
    <source>
        <dbReference type="SAM" id="MobiDB-lite"/>
    </source>
</evidence>
<keyword evidence="4" id="KW-1185">Reference proteome</keyword>
<comment type="caution">
    <text evidence="3">The sequence shown here is derived from an EMBL/GenBank/DDBJ whole genome shotgun (WGS) entry which is preliminary data.</text>
</comment>
<evidence type="ECO:0000256" key="2">
    <source>
        <dbReference type="SAM" id="Phobius"/>
    </source>
</evidence>
<dbReference type="AlphaFoldDB" id="A0AAV6UH48"/>
<keyword evidence="2" id="KW-0472">Membrane</keyword>
<evidence type="ECO:0000313" key="3">
    <source>
        <dbReference type="EMBL" id="KAG8183389.1"/>
    </source>
</evidence>
<feature type="transmembrane region" description="Helical" evidence="2">
    <location>
        <begin position="168"/>
        <end position="189"/>
    </location>
</feature>
<evidence type="ECO:0000313" key="4">
    <source>
        <dbReference type="Proteomes" id="UP000827092"/>
    </source>
</evidence>
<feature type="compositionally biased region" description="Basic residues" evidence="1">
    <location>
        <begin position="92"/>
        <end position="103"/>
    </location>
</feature>
<feature type="compositionally biased region" description="Low complexity" evidence="1">
    <location>
        <begin position="61"/>
        <end position="91"/>
    </location>
</feature>
<keyword evidence="2" id="KW-0812">Transmembrane</keyword>
<reference evidence="3 4" key="1">
    <citation type="journal article" date="2022" name="Nat. Ecol. Evol.">
        <title>A masculinizing supergene underlies an exaggerated male reproductive morph in a spider.</title>
        <authorList>
            <person name="Hendrickx F."/>
            <person name="De Corte Z."/>
            <person name="Sonet G."/>
            <person name="Van Belleghem S.M."/>
            <person name="Kostlbacher S."/>
            <person name="Vangestel C."/>
        </authorList>
    </citation>
    <scope>NUCLEOTIDE SEQUENCE [LARGE SCALE GENOMIC DNA]</scope>
    <source>
        <strain evidence="3">W744_W776</strain>
    </source>
</reference>
<dbReference type="Proteomes" id="UP000827092">
    <property type="component" value="Unassembled WGS sequence"/>
</dbReference>
<protein>
    <submittedName>
        <fullName evidence="3">Uncharacterized protein</fullName>
    </submittedName>
</protein>
<proteinExistence type="predicted"/>
<gene>
    <name evidence="3" type="ORF">JTE90_008291</name>
</gene>